<reference evidence="5" key="1">
    <citation type="submission" date="2018-06" db="EMBL/GenBank/DDBJ databases">
        <authorList>
            <person name="Feng T."/>
            <person name="Jeon C.O."/>
        </authorList>
    </citation>
    <scope>NUCLEOTIDE SEQUENCE [LARGE SCALE GENOMIC DNA]</scope>
    <source>
        <strain evidence="5">S23</strain>
    </source>
</reference>
<keyword evidence="2" id="KW-0560">Oxidoreductase</keyword>
<dbReference type="InterPro" id="IPR050740">
    <property type="entry name" value="Aldehyde_DH_Superfamily"/>
</dbReference>
<dbReference type="Gene3D" id="3.40.309.10">
    <property type="entry name" value="Aldehyde Dehydrogenase, Chain A, domain 2"/>
    <property type="match status" value="1"/>
</dbReference>
<gene>
    <name evidence="4" type="ORF">DN412_11965</name>
</gene>
<dbReference type="GO" id="GO:0009450">
    <property type="term" value="P:gamma-aminobutyric acid catabolic process"/>
    <property type="evidence" value="ECO:0007669"/>
    <property type="project" value="TreeGrafter"/>
</dbReference>
<dbReference type="RefSeq" id="WP_115015471.1">
    <property type="nucleotide sequence ID" value="NZ_QKWJ01000011.1"/>
</dbReference>
<name>A0A370NWU7_9BURK</name>
<evidence type="ECO:0000313" key="5">
    <source>
        <dbReference type="Proteomes" id="UP000255165"/>
    </source>
</evidence>
<protein>
    <submittedName>
        <fullName evidence="4">NAD-dependent succinate-semialdehyde dehydrogenase</fullName>
    </submittedName>
</protein>
<dbReference type="PANTHER" id="PTHR43353">
    <property type="entry name" value="SUCCINATE-SEMIALDEHYDE DEHYDROGENASE, MITOCHONDRIAL"/>
    <property type="match status" value="1"/>
</dbReference>
<dbReference type="InterPro" id="IPR016161">
    <property type="entry name" value="Ald_DH/histidinol_DH"/>
</dbReference>
<organism evidence="4 5">
    <name type="scientific">Cupriavidus lacunae</name>
    <dbReference type="NCBI Taxonomy" id="2666307"/>
    <lineage>
        <taxon>Bacteria</taxon>
        <taxon>Pseudomonadati</taxon>
        <taxon>Pseudomonadota</taxon>
        <taxon>Betaproteobacteria</taxon>
        <taxon>Burkholderiales</taxon>
        <taxon>Burkholderiaceae</taxon>
        <taxon>Cupriavidus</taxon>
    </lineage>
</organism>
<dbReference type="InterPro" id="IPR015590">
    <property type="entry name" value="Aldehyde_DH_dom"/>
</dbReference>
<dbReference type="InterPro" id="IPR016162">
    <property type="entry name" value="Ald_DH_N"/>
</dbReference>
<dbReference type="Proteomes" id="UP000255165">
    <property type="component" value="Unassembled WGS sequence"/>
</dbReference>
<comment type="caution">
    <text evidence="4">The sequence shown here is derived from an EMBL/GenBank/DDBJ whole genome shotgun (WGS) entry which is preliminary data.</text>
</comment>
<dbReference type="Pfam" id="PF00171">
    <property type="entry name" value="Aldedh"/>
    <property type="match status" value="1"/>
</dbReference>
<dbReference type="AlphaFoldDB" id="A0A370NWU7"/>
<sequence>MEAPRYTALGLYIDGRWVTAEERSGQPVYNPATDEELAILPLATADDLDAALDSASRGFMVWRRMTAHARSNILRRAANLLRERSETIAEVLTLEQGKIIAESRIEVMLSADILDWYAEEGMRAYGRVVPSRTPGIRFTVLQEPVGPVAAFTPWNVPAVTPARKIGGALAAGCSIIIKAAEETPGTCVELVKALHDAGLPPGVLNLVFGAPAEVSRHLISSPTIRKVSFTGSTAIGKELTKLAADGTKRVTMELGGHAPVIVFADCDVERTVQACVAAKFRNAGQVCISPTRFFVHDKIYAPFLRRFAALTGEIAVGNGLLPSSQMGPLANPRRTTAMHSFVEDARERDATIVTGGNAGAGAGNFFAPTVVGHLPDEARLMSEEPFGPIAGITSFRDFDEVVHRANALPYGLAGYAFTESLRRANDLSDVLEVGMLGINTFSVSTPETPFGGVKESGSGSEGGIEGLDSYLVKKLVVQA</sequence>
<evidence type="ECO:0000256" key="1">
    <source>
        <dbReference type="ARBA" id="ARBA00009986"/>
    </source>
</evidence>
<keyword evidence="5" id="KW-1185">Reference proteome</keyword>
<proteinExistence type="inferred from homology"/>
<accession>A0A370NWU7</accession>
<comment type="similarity">
    <text evidence="1">Belongs to the aldehyde dehydrogenase family.</text>
</comment>
<dbReference type="FunFam" id="3.40.605.10:FF:000033">
    <property type="entry name" value="NAD-dependent succinate-semialdehyde dehydrogenase"/>
    <property type="match status" value="1"/>
</dbReference>
<evidence type="ECO:0000259" key="3">
    <source>
        <dbReference type="Pfam" id="PF00171"/>
    </source>
</evidence>
<dbReference type="CDD" id="cd07103">
    <property type="entry name" value="ALDH_F5_SSADH_GabD"/>
    <property type="match status" value="1"/>
</dbReference>
<dbReference type="PANTHER" id="PTHR43353:SF5">
    <property type="entry name" value="SUCCINATE-SEMIALDEHYDE DEHYDROGENASE, MITOCHONDRIAL"/>
    <property type="match status" value="1"/>
</dbReference>
<dbReference type="Gene3D" id="3.40.605.10">
    <property type="entry name" value="Aldehyde Dehydrogenase, Chain A, domain 1"/>
    <property type="match status" value="1"/>
</dbReference>
<dbReference type="GO" id="GO:0004777">
    <property type="term" value="F:succinate-semialdehyde dehydrogenase (NAD+) activity"/>
    <property type="evidence" value="ECO:0007669"/>
    <property type="project" value="TreeGrafter"/>
</dbReference>
<dbReference type="InterPro" id="IPR016163">
    <property type="entry name" value="Ald_DH_C"/>
</dbReference>
<evidence type="ECO:0000256" key="2">
    <source>
        <dbReference type="ARBA" id="ARBA00023002"/>
    </source>
</evidence>
<dbReference type="EMBL" id="QKWJ01000011">
    <property type="protein sequence ID" value="RDK10079.1"/>
    <property type="molecule type" value="Genomic_DNA"/>
</dbReference>
<feature type="domain" description="Aldehyde dehydrogenase" evidence="3">
    <location>
        <begin position="17"/>
        <end position="475"/>
    </location>
</feature>
<evidence type="ECO:0000313" key="4">
    <source>
        <dbReference type="EMBL" id="RDK10079.1"/>
    </source>
</evidence>
<dbReference type="SUPFAM" id="SSF53720">
    <property type="entry name" value="ALDH-like"/>
    <property type="match status" value="1"/>
</dbReference>